<gene>
    <name evidence="2" type="ORF">GCM10010844_37930</name>
</gene>
<dbReference type="InterPro" id="IPR036390">
    <property type="entry name" value="WH_DNA-bd_sf"/>
</dbReference>
<dbReference type="SUPFAM" id="SSF46785">
    <property type="entry name" value="Winged helix' DNA-binding domain"/>
    <property type="match status" value="1"/>
</dbReference>
<keyword evidence="3" id="KW-1185">Reference proteome</keyword>
<evidence type="ECO:0000256" key="1">
    <source>
        <dbReference type="SAM" id="SignalP"/>
    </source>
</evidence>
<dbReference type="EMBL" id="BMPE01000021">
    <property type="protein sequence ID" value="GGL15491.1"/>
    <property type="molecule type" value="Genomic_DNA"/>
</dbReference>
<organism evidence="2 3">
    <name type="scientific">Deinococcus radiotolerans</name>
    <dbReference type="NCBI Taxonomy" id="1309407"/>
    <lineage>
        <taxon>Bacteria</taxon>
        <taxon>Thermotogati</taxon>
        <taxon>Deinococcota</taxon>
        <taxon>Deinococci</taxon>
        <taxon>Deinococcales</taxon>
        <taxon>Deinococcaceae</taxon>
        <taxon>Deinococcus</taxon>
    </lineage>
</organism>
<evidence type="ECO:0000313" key="2">
    <source>
        <dbReference type="EMBL" id="GGL15491.1"/>
    </source>
</evidence>
<dbReference type="Proteomes" id="UP000604341">
    <property type="component" value="Unassembled WGS sequence"/>
</dbReference>
<reference evidence="3" key="1">
    <citation type="journal article" date="2019" name="Int. J. Syst. Evol. Microbiol.">
        <title>The Global Catalogue of Microorganisms (GCM) 10K type strain sequencing project: providing services to taxonomists for standard genome sequencing and annotation.</title>
        <authorList>
            <consortium name="The Broad Institute Genomics Platform"/>
            <consortium name="The Broad Institute Genome Sequencing Center for Infectious Disease"/>
            <person name="Wu L."/>
            <person name="Ma J."/>
        </authorList>
    </citation>
    <scope>NUCLEOTIDE SEQUENCE [LARGE SCALE GENOMIC DNA]</scope>
    <source>
        <strain evidence="3">JCM 19173</strain>
    </source>
</reference>
<evidence type="ECO:0000313" key="3">
    <source>
        <dbReference type="Proteomes" id="UP000604341"/>
    </source>
</evidence>
<dbReference type="PROSITE" id="PS51257">
    <property type="entry name" value="PROKAR_LIPOPROTEIN"/>
    <property type="match status" value="1"/>
</dbReference>
<accession>A0ABQ2FPZ3</accession>
<comment type="caution">
    <text evidence="2">The sequence shown here is derived from an EMBL/GenBank/DDBJ whole genome shotgun (WGS) entry which is preliminary data.</text>
</comment>
<proteinExistence type="predicted"/>
<name>A0ABQ2FPZ3_9DEIO</name>
<sequence>MKSKVCPLMIGGMPMLLLTAACGVPLPKADLLGRAESMWDVSGGDPHQLHGQLNTLETLGYLRRAGTVPSAGRPSVLWVITREGEEVLDKCWPELMAWKRERQDAA</sequence>
<feature type="signal peptide" evidence="1">
    <location>
        <begin position="1"/>
        <end position="20"/>
    </location>
</feature>
<keyword evidence="1" id="KW-0732">Signal</keyword>
<protein>
    <submittedName>
        <fullName evidence="2">Uncharacterized protein</fullName>
    </submittedName>
</protein>
<dbReference type="RefSeq" id="WP_189070553.1">
    <property type="nucleotide sequence ID" value="NZ_BMPE01000021.1"/>
</dbReference>
<feature type="chain" id="PRO_5047204238" evidence="1">
    <location>
        <begin position="21"/>
        <end position="106"/>
    </location>
</feature>